<dbReference type="RefSeq" id="WP_156558665.1">
    <property type="nucleotide sequence ID" value="NZ_CACRTV010000008.1"/>
</dbReference>
<name>A0A6N2YAB9_9CLOT</name>
<proteinExistence type="predicted"/>
<evidence type="ECO:0000313" key="1">
    <source>
        <dbReference type="EMBL" id="VYT63147.1"/>
    </source>
</evidence>
<dbReference type="SUPFAM" id="SSF46785">
    <property type="entry name" value="Winged helix' DNA-binding domain"/>
    <property type="match status" value="1"/>
</dbReference>
<dbReference type="EMBL" id="CACRTV010000008">
    <property type="protein sequence ID" value="VYT63147.1"/>
    <property type="molecule type" value="Genomic_DNA"/>
</dbReference>
<organism evidence="1">
    <name type="scientific">Clostridium paraputrificum</name>
    <dbReference type="NCBI Taxonomy" id="29363"/>
    <lineage>
        <taxon>Bacteria</taxon>
        <taxon>Bacillati</taxon>
        <taxon>Bacillota</taxon>
        <taxon>Clostridia</taxon>
        <taxon>Eubacteriales</taxon>
        <taxon>Clostridiaceae</taxon>
        <taxon>Clostridium</taxon>
    </lineage>
</organism>
<gene>
    <name evidence="1" type="ORF">CPLFYP93_00200</name>
</gene>
<reference evidence="1" key="1">
    <citation type="submission" date="2019-11" db="EMBL/GenBank/DDBJ databases">
        <authorList>
            <person name="Feng L."/>
        </authorList>
    </citation>
    <scope>NUCLEOTIDE SEQUENCE</scope>
    <source>
        <strain evidence="1">CParaputrificumLFYP93</strain>
    </source>
</reference>
<protein>
    <submittedName>
        <fullName evidence="1">Uncharacterized protein</fullName>
    </submittedName>
</protein>
<sequence length="205" mass="24348">MKYKKNSRVIPTSDEVIKRKGFNIELYLKIQIESNRNDIDIHRYIRKDAINYTKWAKDLGVSRDKIRKDMKELIDLGFIKEYSSTDDIVYYKIRGKYDKYVLFEEKFIKALVDLKVKNLIKIYLIYYKYTQVYGTCYLVQKDILNSIGYNDNGINREMLRNINKILVSLGLIKTDLVTKHEYGNTKTILNVTAPMYTSTLFYKNL</sequence>
<dbReference type="InterPro" id="IPR036390">
    <property type="entry name" value="WH_DNA-bd_sf"/>
</dbReference>
<accession>A0A6N2YAB9</accession>
<dbReference type="AlphaFoldDB" id="A0A6N2YAB9"/>